<evidence type="ECO:0000256" key="1">
    <source>
        <dbReference type="ARBA" id="ARBA00001946"/>
    </source>
</evidence>
<evidence type="ECO:0000256" key="4">
    <source>
        <dbReference type="ARBA" id="ARBA00022723"/>
    </source>
</evidence>
<evidence type="ECO:0000313" key="11">
    <source>
        <dbReference type="EMBL" id="MSN96880.1"/>
    </source>
</evidence>
<reference evidence="11 12" key="1">
    <citation type="submission" date="2019-09" db="EMBL/GenBank/DDBJ databases">
        <authorList>
            <person name="Silva M."/>
            <person name="Pereira G."/>
            <person name="Lopes-Da-Costa L."/>
            <person name="Silva E."/>
        </authorList>
    </citation>
    <scope>NUCLEOTIDE SEQUENCE [LARGE SCALE GENOMIC DNA]</scope>
    <source>
        <strain evidence="11 12">FMV-PI01</strain>
    </source>
</reference>
<comment type="similarity">
    <text evidence="2 9 10">Belongs to the CRISPR-associated endoribonuclease Cas2 protein family.</text>
</comment>
<organism evidence="11 12">
    <name type="scientific">Campylobacter portucalensis</name>
    <dbReference type="NCBI Taxonomy" id="2608384"/>
    <lineage>
        <taxon>Bacteria</taxon>
        <taxon>Pseudomonadati</taxon>
        <taxon>Campylobacterota</taxon>
        <taxon>Epsilonproteobacteria</taxon>
        <taxon>Campylobacterales</taxon>
        <taxon>Campylobacteraceae</taxon>
        <taxon>Campylobacter</taxon>
    </lineage>
</organism>
<evidence type="ECO:0000256" key="6">
    <source>
        <dbReference type="ARBA" id="ARBA00022801"/>
    </source>
</evidence>
<dbReference type="PANTHER" id="PTHR34405">
    <property type="entry name" value="CRISPR-ASSOCIATED ENDORIBONUCLEASE CAS2"/>
    <property type="match status" value="1"/>
</dbReference>
<sequence>MKYLVTYDICKNKSRKKVSDILEGIGIRVNLSVFECELNQTKLNQLAKKLSDLANPKTDSIRFYRICENCLNKSFEICDREEIFESIDLYV</sequence>
<reference evidence="11 12" key="2">
    <citation type="submission" date="2020-03" db="EMBL/GenBank/DDBJ databases">
        <title>Campylobacter portucalensis sp. nov., a new species of Campylobacter isolated from the reproductive tract of bulls.</title>
        <authorList>
            <person name="Silva M.F."/>
            <person name="Pereira G."/>
            <person name="Carneiro C."/>
            <person name="Hemphill A."/>
            <person name="Mateus L."/>
            <person name="Lopes-Da-Costa L."/>
            <person name="Silva E."/>
        </authorList>
    </citation>
    <scope>NUCLEOTIDE SEQUENCE [LARGE SCALE GENOMIC DNA]</scope>
    <source>
        <strain evidence="11 12">FMV-PI01</strain>
    </source>
</reference>
<evidence type="ECO:0000256" key="3">
    <source>
        <dbReference type="ARBA" id="ARBA00022722"/>
    </source>
</evidence>
<dbReference type="PANTHER" id="PTHR34405:SF3">
    <property type="entry name" value="CRISPR-ASSOCIATED ENDORIBONUCLEASE CAS2 3"/>
    <property type="match status" value="1"/>
</dbReference>
<comment type="function">
    <text evidence="9">CRISPR (clustered regularly interspaced short palindromic repeat), is an adaptive immune system that provides protection against mobile genetic elements (viruses, transposable elements and conjugative plasmids). CRISPR clusters contain sequences complementary to antecedent mobile elements and target invading nucleic acids. CRISPR clusters are transcribed and processed into CRISPR RNA (crRNA). Functions as a ssRNA-specific endoribonuclease. Involved in the integration of spacer DNA into the CRISPR cassette.</text>
</comment>
<evidence type="ECO:0000256" key="8">
    <source>
        <dbReference type="ARBA" id="ARBA00023118"/>
    </source>
</evidence>
<keyword evidence="4 9" id="KW-0479">Metal-binding</keyword>
<dbReference type="GO" id="GO:0046872">
    <property type="term" value="F:metal ion binding"/>
    <property type="evidence" value="ECO:0007669"/>
    <property type="project" value="UniProtKB-UniRule"/>
</dbReference>
<dbReference type="Pfam" id="PF09827">
    <property type="entry name" value="CRISPR_Cas2"/>
    <property type="match status" value="1"/>
</dbReference>
<keyword evidence="8 9" id="KW-0051">Antiviral defense</keyword>
<evidence type="ECO:0000256" key="10">
    <source>
        <dbReference type="PIRNR" id="PIRNR032582"/>
    </source>
</evidence>
<dbReference type="EC" id="3.1.-.-" evidence="9"/>
<name>A0A6L5WI48_9BACT</name>
<dbReference type="RefSeq" id="WP_154571140.1">
    <property type="nucleotide sequence ID" value="NZ_VWSJ01000027.1"/>
</dbReference>
<comment type="caution">
    <text evidence="11">The sequence shown here is derived from an EMBL/GenBank/DDBJ whole genome shotgun (WGS) entry which is preliminary data.</text>
</comment>
<dbReference type="NCBIfam" id="TIGR01573">
    <property type="entry name" value="cas2"/>
    <property type="match status" value="1"/>
</dbReference>
<feature type="binding site" evidence="9">
    <location>
        <position position="8"/>
    </location>
    <ligand>
        <name>Mg(2+)</name>
        <dbReference type="ChEBI" id="CHEBI:18420"/>
        <note>catalytic</note>
    </ligand>
</feature>
<dbReference type="GO" id="GO:0043571">
    <property type="term" value="P:maintenance of CRISPR repeat elements"/>
    <property type="evidence" value="ECO:0007669"/>
    <property type="project" value="UniProtKB-UniRule"/>
</dbReference>
<proteinExistence type="inferred from homology"/>
<keyword evidence="12" id="KW-1185">Reference proteome</keyword>
<gene>
    <name evidence="9 11" type="primary">cas2</name>
    <name evidence="11" type="ORF">F1B92_06835</name>
</gene>
<evidence type="ECO:0000256" key="5">
    <source>
        <dbReference type="ARBA" id="ARBA00022759"/>
    </source>
</evidence>
<dbReference type="EMBL" id="VWSJ01000027">
    <property type="protein sequence ID" value="MSN96880.1"/>
    <property type="molecule type" value="Genomic_DNA"/>
</dbReference>
<protein>
    <recommendedName>
        <fullName evidence="9">CRISPR-associated endoribonuclease Cas2</fullName>
        <ecNumber evidence="9">3.1.-.-</ecNumber>
    </recommendedName>
</protein>
<dbReference type="GO" id="GO:0016787">
    <property type="term" value="F:hydrolase activity"/>
    <property type="evidence" value="ECO:0007669"/>
    <property type="project" value="UniProtKB-KW"/>
</dbReference>
<dbReference type="InterPro" id="IPR019199">
    <property type="entry name" value="Virulence_VapD/CRISPR_Cas2"/>
</dbReference>
<keyword evidence="6 9" id="KW-0378">Hydrolase</keyword>
<comment type="cofactor">
    <cofactor evidence="1 9">
        <name>Mg(2+)</name>
        <dbReference type="ChEBI" id="CHEBI:18420"/>
    </cofactor>
</comment>
<dbReference type="InterPro" id="IPR021127">
    <property type="entry name" value="CRISPR_associated_Cas2"/>
</dbReference>
<dbReference type="Proteomes" id="UP000476338">
    <property type="component" value="Unassembled WGS sequence"/>
</dbReference>
<dbReference type="AlphaFoldDB" id="A0A6L5WI48"/>
<dbReference type="HAMAP" id="MF_01471">
    <property type="entry name" value="Cas2"/>
    <property type="match status" value="1"/>
</dbReference>
<dbReference type="GO" id="GO:0004521">
    <property type="term" value="F:RNA endonuclease activity"/>
    <property type="evidence" value="ECO:0007669"/>
    <property type="project" value="UniProtKB-UniRule"/>
</dbReference>
<keyword evidence="3 9" id="KW-0540">Nuclease</keyword>
<evidence type="ECO:0000313" key="12">
    <source>
        <dbReference type="Proteomes" id="UP000476338"/>
    </source>
</evidence>
<dbReference type="SUPFAM" id="SSF143430">
    <property type="entry name" value="TTP0101/SSO1404-like"/>
    <property type="match status" value="1"/>
</dbReference>
<dbReference type="CDD" id="cd09725">
    <property type="entry name" value="Cas2_I_II_III"/>
    <property type="match status" value="1"/>
</dbReference>
<accession>A0A6L5WI48</accession>
<comment type="subunit">
    <text evidence="9">Homodimer, forms a heterotetramer with a Cas1 homodimer.</text>
</comment>
<keyword evidence="7 9" id="KW-0460">Magnesium</keyword>
<dbReference type="GO" id="GO:0051607">
    <property type="term" value="P:defense response to virus"/>
    <property type="evidence" value="ECO:0007669"/>
    <property type="project" value="UniProtKB-UniRule"/>
</dbReference>
<evidence type="ECO:0000256" key="9">
    <source>
        <dbReference type="HAMAP-Rule" id="MF_01471"/>
    </source>
</evidence>
<evidence type="ECO:0000256" key="2">
    <source>
        <dbReference type="ARBA" id="ARBA00009959"/>
    </source>
</evidence>
<keyword evidence="5 9" id="KW-0255">Endonuclease</keyword>
<evidence type="ECO:0000256" key="7">
    <source>
        <dbReference type="ARBA" id="ARBA00022842"/>
    </source>
</evidence>
<dbReference type="Gene3D" id="3.30.70.240">
    <property type="match status" value="1"/>
</dbReference>
<dbReference type="PIRSF" id="PIRSF032582">
    <property type="entry name" value="Cas2"/>
    <property type="match status" value="1"/>
</dbReference>